<evidence type="ECO:0000313" key="2">
    <source>
        <dbReference type="Proteomes" id="UP000053989"/>
    </source>
</evidence>
<reference evidence="1 2" key="1">
    <citation type="submission" date="2014-04" db="EMBL/GenBank/DDBJ databases">
        <authorList>
            <consortium name="DOE Joint Genome Institute"/>
            <person name="Kuo A."/>
            <person name="Kohler A."/>
            <person name="Nagy L.G."/>
            <person name="Floudas D."/>
            <person name="Copeland A."/>
            <person name="Barry K.W."/>
            <person name="Cichocki N."/>
            <person name="Veneault-Fourrey C."/>
            <person name="LaButti K."/>
            <person name="Lindquist E.A."/>
            <person name="Lipzen A."/>
            <person name="Lundell T."/>
            <person name="Morin E."/>
            <person name="Murat C."/>
            <person name="Sun H."/>
            <person name="Tunlid A."/>
            <person name="Henrissat B."/>
            <person name="Grigoriev I.V."/>
            <person name="Hibbett D.S."/>
            <person name="Martin F."/>
            <person name="Nordberg H.P."/>
            <person name="Cantor M.N."/>
            <person name="Hua S.X."/>
        </authorList>
    </citation>
    <scope>NUCLEOTIDE SEQUENCE [LARGE SCALE GENOMIC DNA]</scope>
    <source>
        <strain evidence="1 2">Foug A</strain>
    </source>
</reference>
<dbReference type="OrthoDB" id="3238562at2759"/>
<evidence type="ECO:0008006" key="3">
    <source>
        <dbReference type="Google" id="ProtNLM"/>
    </source>
</evidence>
<dbReference type="InParanoid" id="A0A0C2ZD00"/>
<accession>A0A0C2ZD00</accession>
<protein>
    <recommendedName>
        <fullName evidence="3">Anaphase-promoting complex subunit 4 WD40 domain-containing protein</fullName>
    </recommendedName>
</protein>
<dbReference type="Gene3D" id="2.130.10.10">
    <property type="entry name" value="YVTN repeat-like/Quinoprotein amine dehydrogenase"/>
    <property type="match status" value="1"/>
</dbReference>
<dbReference type="STRING" id="1036808.A0A0C2ZD00"/>
<dbReference type="InterPro" id="IPR015943">
    <property type="entry name" value="WD40/YVTN_repeat-like_dom_sf"/>
</dbReference>
<gene>
    <name evidence="1" type="ORF">SCLCIDRAFT_100030</name>
</gene>
<sequence>PLKYLIADLIPQQPSHRALARTCHFFDNGKSVMVCFLDSKEVMAWNVSPWAWIWRHKLVTRIGSTAYHDTSKSLLIWNLHDGVDLYRICDSPTEQLLHVQKLRIKTRDLCICGVQFDVSGRTAIVGGDNGEVCIWDIESAKPMQVLSHG</sequence>
<proteinExistence type="predicted"/>
<reference evidence="2" key="2">
    <citation type="submission" date="2015-01" db="EMBL/GenBank/DDBJ databases">
        <title>Evolutionary Origins and Diversification of the Mycorrhizal Mutualists.</title>
        <authorList>
            <consortium name="DOE Joint Genome Institute"/>
            <consortium name="Mycorrhizal Genomics Consortium"/>
            <person name="Kohler A."/>
            <person name="Kuo A."/>
            <person name="Nagy L.G."/>
            <person name="Floudas D."/>
            <person name="Copeland A."/>
            <person name="Barry K.W."/>
            <person name="Cichocki N."/>
            <person name="Veneault-Fourrey C."/>
            <person name="LaButti K."/>
            <person name="Lindquist E.A."/>
            <person name="Lipzen A."/>
            <person name="Lundell T."/>
            <person name="Morin E."/>
            <person name="Murat C."/>
            <person name="Riley R."/>
            <person name="Ohm R."/>
            <person name="Sun H."/>
            <person name="Tunlid A."/>
            <person name="Henrissat B."/>
            <person name="Grigoriev I.V."/>
            <person name="Hibbett D.S."/>
            <person name="Martin F."/>
        </authorList>
    </citation>
    <scope>NUCLEOTIDE SEQUENCE [LARGE SCALE GENOMIC DNA]</scope>
    <source>
        <strain evidence="2">Foug A</strain>
    </source>
</reference>
<organism evidence="1 2">
    <name type="scientific">Scleroderma citrinum Foug A</name>
    <dbReference type="NCBI Taxonomy" id="1036808"/>
    <lineage>
        <taxon>Eukaryota</taxon>
        <taxon>Fungi</taxon>
        <taxon>Dikarya</taxon>
        <taxon>Basidiomycota</taxon>
        <taxon>Agaricomycotina</taxon>
        <taxon>Agaricomycetes</taxon>
        <taxon>Agaricomycetidae</taxon>
        <taxon>Boletales</taxon>
        <taxon>Sclerodermatineae</taxon>
        <taxon>Sclerodermataceae</taxon>
        <taxon>Scleroderma</taxon>
    </lineage>
</organism>
<dbReference type="HOGENOM" id="CLU_123678_0_0_1"/>
<dbReference type="Proteomes" id="UP000053989">
    <property type="component" value="Unassembled WGS sequence"/>
</dbReference>
<dbReference type="AlphaFoldDB" id="A0A0C2ZD00"/>
<feature type="non-terminal residue" evidence="1">
    <location>
        <position position="1"/>
    </location>
</feature>
<dbReference type="InterPro" id="IPR011047">
    <property type="entry name" value="Quinoprotein_ADH-like_sf"/>
</dbReference>
<name>A0A0C2ZD00_9AGAM</name>
<keyword evidence="2" id="KW-1185">Reference proteome</keyword>
<evidence type="ECO:0000313" key="1">
    <source>
        <dbReference type="EMBL" id="KIM59658.1"/>
    </source>
</evidence>
<dbReference type="EMBL" id="KN822071">
    <property type="protein sequence ID" value="KIM59658.1"/>
    <property type="molecule type" value="Genomic_DNA"/>
</dbReference>
<feature type="non-terminal residue" evidence="1">
    <location>
        <position position="149"/>
    </location>
</feature>
<dbReference type="SUPFAM" id="SSF50998">
    <property type="entry name" value="Quinoprotein alcohol dehydrogenase-like"/>
    <property type="match status" value="1"/>
</dbReference>